<evidence type="ECO:0000313" key="3">
    <source>
        <dbReference type="Proteomes" id="UP001152049"/>
    </source>
</evidence>
<evidence type="ECO:0008006" key="4">
    <source>
        <dbReference type="Google" id="ProtNLM"/>
    </source>
</evidence>
<dbReference type="OrthoDB" id="626167at2759"/>
<dbReference type="InterPro" id="IPR027268">
    <property type="entry name" value="Peptidase_M4/M1_CTD_sf"/>
</dbReference>
<name>A0A9W8RM77_9HYPO</name>
<keyword evidence="3" id="KW-1185">Reference proteome</keyword>
<reference evidence="2" key="1">
    <citation type="submission" date="2022-09" db="EMBL/GenBank/DDBJ databases">
        <title>Fusarium specimens isolated from Avocado Roots.</title>
        <authorList>
            <person name="Stajich J."/>
            <person name="Roper C."/>
            <person name="Heimlech-Rivalta G."/>
        </authorList>
    </citation>
    <scope>NUCLEOTIDE SEQUENCE</scope>
    <source>
        <strain evidence="2">CF00136</strain>
    </source>
</reference>
<dbReference type="Gene3D" id="1.10.390.10">
    <property type="entry name" value="Neutral Protease Domain 2"/>
    <property type="match status" value="1"/>
</dbReference>
<gene>
    <name evidence="2" type="ORF">NW762_013230</name>
</gene>
<comment type="caution">
    <text evidence="2">The sequence shown here is derived from an EMBL/GenBank/DDBJ whole genome shotgun (WGS) entry which is preliminary data.</text>
</comment>
<protein>
    <recommendedName>
        <fullName evidence="4">Peptidase M61 catalytic domain-containing protein</fullName>
    </recommendedName>
</protein>
<keyword evidence="1" id="KW-0732">Signal</keyword>
<organism evidence="2 3">
    <name type="scientific">Fusarium torreyae</name>
    <dbReference type="NCBI Taxonomy" id="1237075"/>
    <lineage>
        <taxon>Eukaryota</taxon>
        <taxon>Fungi</taxon>
        <taxon>Dikarya</taxon>
        <taxon>Ascomycota</taxon>
        <taxon>Pezizomycotina</taxon>
        <taxon>Sordariomycetes</taxon>
        <taxon>Hypocreomycetidae</taxon>
        <taxon>Hypocreales</taxon>
        <taxon>Nectriaceae</taxon>
        <taxon>Fusarium</taxon>
    </lineage>
</organism>
<dbReference type="Proteomes" id="UP001152049">
    <property type="component" value="Unassembled WGS sequence"/>
</dbReference>
<dbReference type="EMBL" id="JAOQAZ010000040">
    <property type="protein sequence ID" value="KAJ4247092.1"/>
    <property type="molecule type" value="Genomic_DNA"/>
</dbReference>
<proteinExistence type="predicted"/>
<evidence type="ECO:0000256" key="1">
    <source>
        <dbReference type="SAM" id="SignalP"/>
    </source>
</evidence>
<sequence length="509" mass="57111">MFTLLKTCLFVLQVTLVARTTCLTFSPNSSLPQINITLTPYLNGENPVLHGKIVLEIDVANNETLVQLPTTLAGQPSARYTNKTLNASDSSGPLVLKVFDDPNGAEGQPTRLWNTERKTQGLITVEFTAEPRYVKEDELMGPLFDIRANGKGLIGSSWALLPLPPISTAEFQYTLNWDLKQSPNGTDAVWTWGEGSQPPVISGSKEDVLYTYWAVGNLSSYPSEGTHPLSPKFGMYWLQEPSFNVTATATFIDKFFNYSSTFWHDDGTQPYRVFIRHNDNAGTGGTALTRSFTFGWHDDTVTQDYLDLLLAHEITHNWPHINDKASAPVTRYAEGTAEYYSLRLVWRNEQITTARYLKEMNDRLQAYYTNPVVNLTDDQAYDQAWELRSAQRIPYGRGLIYLINVDAHIRKRSKGKHNLDSLTLELQDTCIKTPANCTEAFLLKLLTKYVGSNAVKEYHQVAKGGKSVIRPVANSLGPCFDVVKTNSTPPVFQWRAKKGKDIESKACFI</sequence>
<evidence type="ECO:0000313" key="2">
    <source>
        <dbReference type="EMBL" id="KAJ4247092.1"/>
    </source>
</evidence>
<feature type="signal peptide" evidence="1">
    <location>
        <begin position="1"/>
        <end position="22"/>
    </location>
</feature>
<feature type="chain" id="PRO_5040847178" description="Peptidase M61 catalytic domain-containing protein" evidence="1">
    <location>
        <begin position="23"/>
        <end position="509"/>
    </location>
</feature>
<accession>A0A9W8RM77</accession>
<dbReference type="AlphaFoldDB" id="A0A9W8RM77"/>